<accession>A0A975BPQ2</accession>
<comment type="function">
    <text evidence="9">Catalyzes the phospholipid dependent N-acylation of the N-terminal cysteine of apolipoprotein, the last step in lipoprotein maturation.</text>
</comment>
<reference evidence="11" key="1">
    <citation type="journal article" date="2021" name="Microb. Physiol.">
        <title>Proteogenomic Insights into the Physiology of Marine, Sulfate-Reducing, Filamentous Desulfonema limicola and Desulfonema magnum.</title>
        <authorList>
            <person name="Schnaars V."/>
            <person name="Wohlbrand L."/>
            <person name="Scheve S."/>
            <person name="Hinrichs C."/>
            <person name="Reinhardt R."/>
            <person name="Rabus R."/>
        </authorList>
    </citation>
    <scope>NUCLEOTIDE SEQUENCE</scope>
    <source>
        <strain evidence="11">4be13</strain>
    </source>
</reference>
<dbReference type="PANTHER" id="PTHR38686">
    <property type="entry name" value="APOLIPOPROTEIN N-ACYLTRANSFERASE"/>
    <property type="match status" value="1"/>
</dbReference>
<dbReference type="InterPro" id="IPR045378">
    <property type="entry name" value="LNT_N"/>
</dbReference>
<evidence type="ECO:0000259" key="10">
    <source>
        <dbReference type="PROSITE" id="PS50263"/>
    </source>
</evidence>
<feature type="transmembrane region" description="Helical" evidence="9">
    <location>
        <begin position="179"/>
        <end position="204"/>
    </location>
</feature>
<dbReference type="AlphaFoldDB" id="A0A975BPQ2"/>
<dbReference type="GO" id="GO:0042158">
    <property type="term" value="P:lipoprotein biosynthetic process"/>
    <property type="evidence" value="ECO:0007669"/>
    <property type="project" value="UniProtKB-UniRule"/>
</dbReference>
<keyword evidence="5 9" id="KW-0812">Transmembrane</keyword>
<evidence type="ECO:0000256" key="8">
    <source>
        <dbReference type="ARBA" id="ARBA00023315"/>
    </source>
</evidence>
<protein>
    <recommendedName>
        <fullName evidence="9">Apolipoprotein N-acyltransferase</fullName>
        <shortName evidence="9">ALP N-acyltransferase</shortName>
        <ecNumber evidence="9">2.3.1.269</ecNumber>
    </recommendedName>
</protein>
<keyword evidence="12" id="KW-1185">Reference proteome</keyword>
<feature type="transmembrane region" description="Helical" evidence="9">
    <location>
        <begin position="20"/>
        <end position="38"/>
    </location>
</feature>
<dbReference type="InterPro" id="IPR003010">
    <property type="entry name" value="C-N_Hydrolase"/>
</dbReference>
<dbReference type="Pfam" id="PF20154">
    <property type="entry name" value="LNT_N"/>
    <property type="match status" value="1"/>
</dbReference>
<evidence type="ECO:0000256" key="6">
    <source>
        <dbReference type="ARBA" id="ARBA00022989"/>
    </source>
</evidence>
<comment type="similarity">
    <text evidence="2 9">Belongs to the CN hydrolase family. Apolipoprotein N-acyltransferase subfamily.</text>
</comment>
<evidence type="ECO:0000256" key="9">
    <source>
        <dbReference type="HAMAP-Rule" id="MF_01148"/>
    </source>
</evidence>
<keyword evidence="6 9" id="KW-1133">Transmembrane helix</keyword>
<dbReference type="RefSeq" id="WP_207678014.1">
    <property type="nucleotide sequence ID" value="NZ_CP061800.1"/>
</dbReference>
<name>A0A975BPQ2_9BACT</name>
<feature type="domain" description="CN hydrolase" evidence="10">
    <location>
        <begin position="257"/>
        <end position="499"/>
    </location>
</feature>
<dbReference type="PROSITE" id="PS50263">
    <property type="entry name" value="CN_HYDROLASE"/>
    <property type="match status" value="1"/>
</dbReference>
<sequence length="546" mass="61704">MKIKSGHRPDIWHSKPIFNFQFSIFNFILAVSSGLLLTGAFPKTGIAGFAWFAIVPLLLALKNVSLKDGFRLGFVTGLVHYLTLTYWLAYTMKTYGGLPLYVSVPVLFLFSAYLALYVAVFSTGIIRLFSKPVAGFTLIPVLWVSLEYVRSFLFSGFPWELMGYSQFNNLYLIQISDILGVYGVSFLIILSNSSIFLIFLCLTGKEWQGMTISKRVAAISAFTFVFVFSVVWSYGKYRVSSVDEMISDAPSARVTIVQGNIDQAKKWDPEFRMETIQKYIDLSFSARKDNPDLVVWPETATPFYFLYNVKLTEMVLKGMQKTGAGFLIGSPSFMHKNHTEYYNSVYLINPDGTISGQYDKTHLVPFGEYVPLKKWLPFLGKIVEHVGDFTQGKEGNTIPFDNYSLGLQICYEIIFPNLSRMMAKNNAGLLINITNDAWYGNTSAPYQHFSMTIFRAVENKRSLIRSANTGISGFADPAGRVISTTPLFEDAVMTCSVPVLNQKTFYTCFGDLFAMICLVITLLVSVFQFPISKISEWLRRRKIFLK</sequence>
<feature type="transmembrane region" description="Helical" evidence="9">
    <location>
        <begin position="133"/>
        <end position="159"/>
    </location>
</feature>
<evidence type="ECO:0000313" key="11">
    <source>
        <dbReference type="EMBL" id="QTA89361.1"/>
    </source>
</evidence>
<dbReference type="PANTHER" id="PTHR38686:SF1">
    <property type="entry name" value="APOLIPOPROTEIN N-ACYLTRANSFERASE"/>
    <property type="match status" value="1"/>
</dbReference>
<comment type="subcellular location">
    <subcellularLocation>
        <location evidence="1 9">Cell membrane</location>
        <topology evidence="1 9">Multi-pass membrane protein</topology>
    </subcellularLocation>
</comment>
<keyword evidence="7 9" id="KW-0472">Membrane</keyword>
<keyword evidence="3 9" id="KW-1003">Cell membrane</keyword>
<keyword evidence="8 9" id="KW-0012">Acyltransferase</keyword>
<dbReference type="EC" id="2.3.1.269" evidence="9"/>
<organism evidence="11 12">
    <name type="scientific">Desulfonema magnum</name>
    <dbReference type="NCBI Taxonomy" id="45655"/>
    <lineage>
        <taxon>Bacteria</taxon>
        <taxon>Pseudomonadati</taxon>
        <taxon>Thermodesulfobacteriota</taxon>
        <taxon>Desulfobacteria</taxon>
        <taxon>Desulfobacterales</taxon>
        <taxon>Desulfococcaceae</taxon>
        <taxon>Desulfonema</taxon>
    </lineage>
</organism>
<proteinExistence type="inferred from homology"/>
<dbReference type="NCBIfam" id="TIGR00546">
    <property type="entry name" value="lnt"/>
    <property type="match status" value="1"/>
</dbReference>
<keyword evidence="4 9" id="KW-0808">Transferase</keyword>
<dbReference type="InterPro" id="IPR036526">
    <property type="entry name" value="C-N_Hydrolase_sf"/>
</dbReference>
<evidence type="ECO:0000256" key="2">
    <source>
        <dbReference type="ARBA" id="ARBA00010065"/>
    </source>
</evidence>
<gene>
    <name evidence="9 11" type="primary">lnt</name>
    <name evidence="11" type="ORF">dnm_054120</name>
</gene>
<evidence type="ECO:0000313" key="12">
    <source>
        <dbReference type="Proteomes" id="UP000663722"/>
    </source>
</evidence>
<feature type="transmembrane region" description="Helical" evidence="9">
    <location>
        <begin position="216"/>
        <end position="235"/>
    </location>
</feature>
<feature type="transmembrane region" description="Helical" evidence="9">
    <location>
        <begin position="44"/>
        <end position="61"/>
    </location>
</feature>
<feature type="transmembrane region" description="Helical" evidence="9">
    <location>
        <begin position="512"/>
        <end position="531"/>
    </location>
</feature>
<evidence type="ECO:0000256" key="3">
    <source>
        <dbReference type="ARBA" id="ARBA00022475"/>
    </source>
</evidence>
<evidence type="ECO:0000256" key="4">
    <source>
        <dbReference type="ARBA" id="ARBA00022679"/>
    </source>
</evidence>
<dbReference type="CDD" id="cd07571">
    <property type="entry name" value="ALP_N-acyl_transferase"/>
    <property type="match status" value="1"/>
</dbReference>
<dbReference type="KEGG" id="dmm:dnm_054120"/>
<comment type="pathway">
    <text evidence="9">Protein modification; lipoprotein biosynthesis (N-acyl transfer).</text>
</comment>
<evidence type="ECO:0000256" key="1">
    <source>
        <dbReference type="ARBA" id="ARBA00004651"/>
    </source>
</evidence>
<dbReference type="GO" id="GO:0016410">
    <property type="term" value="F:N-acyltransferase activity"/>
    <property type="evidence" value="ECO:0007669"/>
    <property type="project" value="UniProtKB-UniRule"/>
</dbReference>
<dbReference type="Gene3D" id="3.60.110.10">
    <property type="entry name" value="Carbon-nitrogen hydrolase"/>
    <property type="match status" value="1"/>
</dbReference>
<dbReference type="Pfam" id="PF00795">
    <property type="entry name" value="CN_hydrolase"/>
    <property type="match status" value="1"/>
</dbReference>
<dbReference type="InterPro" id="IPR004563">
    <property type="entry name" value="Apolipo_AcylTrfase"/>
</dbReference>
<feature type="transmembrane region" description="Helical" evidence="9">
    <location>
        <begin position="73"/>
        <end position="92"/>
    </location>
</feature>
<dbReference type="HAMAP" id="MF_01148">
    <property type="entry name" value="Lnt"/>
    <property type="match status" value="1"/>
</dbReference>
<feature type="transmembrane region" description="Helical" evidence="9">
    <location>
        <begin position="98"/>
        <end position="121"/>
    </location>
</feature>
<dbReference type="GO" id="GO:0005886">
    <property type="term" value="C:plasma membrane"/>
    <property type="evidence" value="ECO:0007669"/>
    <property type="project" value="UniProtKB-SubCell"/>
</dbReference>
<dbReference type="Proteomes" id="UP000663722">
    <property type="component" value="Chromosome"/>
</dbReference>
<evidence type="ECO:0000256" key="7">
    <source>
        <dbReference type="ARBA" id="ARBA00023136"/>
    </source>
</evidence>
<dbReference type="SUPFAM" id="SSF56317">
    <property type="entry name" value="Carbon-nitrogen hydrolase"/>
    <property type="match status" value="1"/>
</dbReference>
<comment type="catalytic activity">
    <reaction evidence="9">
        <text>N-terminal S-1,2-diacyl-sn-glyceryl-L-cysteinyl-[lipoprotein] + a glycerophospholipid = N-acyl-S-1,2-diacyl-sn-glyceryl-L-cysteinyl-[lipoprotein] + a 2-acyl-sn-glycero-3-phospholipid + H(+)</text>
        <dbReference type="Rhea" id="RHEA:48228"/>
        <dbReference type="Rhea" id="RHEA-COMP:14681"/>
        <dbReference type="Rhea" id="RHEA-COMP:14684"/>
        <dbReference type="ChEBI" id="CHEBI:15378"/>
        <dbReference type="ChEBI" id="CHEBI:136912"/>
        <dbReference type="ChEBI" id="CHEBI:140656"/>
        <dbReference type="ChEBI" id="CHEBI:140657"/>
        <dbReference type="ChEBI" id="CHEBI:140660"/>
        <dbReference type="EC" id="2.3.1.269"/>
    </reaction>
</comment>
<dbReference type="EMBL" id="CP061800">
    <property type="protein sequence ID" value="QTA89361.1"/>
    <property type="molecule type" value="Genomic_DNA"/>
</dbReference>
<evidence type="ECO:0000256" key="5">
    <source>
        <dbReference type="ARBA" id="ARBA00022692"/>
    </source>
</evidence>